<dbReference type="GO" id="GO:0005524">
    <property type="term" value="F:ATP binding"/>
    <property type="evidence" value="ECO:0007669"/>
    <property type="project" value="UniProtKB-UniRule"/>
</dbReference>
<feature type="transmembrane region" description="Helical" evidence="11">
    <location>
        <begin position="189"/>
        <end position="212"/>
    </location>
</feature>
<keyword evidence="4 11" id="KW-0812">Transmembrane</keyword>
<evidence type="ECO:0000256" key="5">
    <source>
        <dbReference type="ARBA" id="ARBA00022723"/>
    </source>
</evidence>
<sequence length="560" mass="59038">MQDGRIGVYFEAAAVIISLTLLGQMLELKARSQTSAAIKSLLGLSPKTARKINADGQEEDIPLTHVHKGDHLRVRPGEKVPVDGSVLEGESAVDESMLTGEPVPVMKRTGDSLIGATLNTHGSLVMEAQKVGAETMLSQIVQMVARAQRSKAPMQRMADVIAGYFVMGVIAIAVLTLLGWGLFGPEPSWVFGLINAVAVLIIACPCALGLATPMSIMVSTGKAASMGVLFRDASAIENLCKIDTLIVDKTGTLTEGRPVFHSVEATQNFDPNDVLQLAASLDQGSEHPLAHAIVDHARAENLVLSKPESFESGSGIGVSGMVSGKKIQLGNTALMEDAGVSIRPLQYRAERLRLEGISIIYVAVDGVLAGLLAVSDPIKPTSKEAVTKLKADNVKIIMATGDGLTTARAVAKEMGIEEVHGEVKPQDKERLVADLQQYGRRVAMAGDGINDAPALARADVGIAMGTGTDVAMNSAQLTLVKGDLMGILRARALSVATVKNMRQNLGFAFLYNSMGIPLAAGLLYPLTGHLLSPMVAAIAMSVSSASVVFNALRLRNTRID</sequence>
<dbReference type="SUPFAM" id="SSF56784">
    <property type="entry name" value="HAD-like"/>
    <property type="match status" value="1"/>
</dbReference>
<dbReference type="CDD" id="cd02094">
    <property type="entry name" value="P-type_ATPase_Cu-like"/>
    <property type="match status" value="1"/>
</dbReference>
<dbReference type="GO" id="GO:0043682">
    <property type="term" value="F:P-type divalent copper transporter activity"/>
    <property type="evidence" value="ECO:0007669"/>
    <property type="project" value="TreeGrafter"/>
</dbReference>
<dbReference type="InterPro" id="IPR044492">
    <property type="entry name" value="P_typ_ATPase_HD_dom"/>
</dbReference>
<protein>
    <submittedName>
        <fullName evidence="13">Copper-translocating P-type ATPase</fullName>
    </submittedName>
</protein>
<keyword evidence="3 11" id="KW-1003">Cell membrane</keyword>
<dbReference type="PANTHER" id="PTHR43520:SF8">
    <property type="entry name" value="P-TYPE CU(+) TRANSPORTER"/>
    <property type="match status" value="1"/>
</dbReference>
<dbReference type="PRINTS" id="PR00119">
    <property type="entry name" value="CATATPASE"/>
</dbReference>
<evidence type="ECO:0000313" key="14">
    <source>
        <dbReference type="Proteomes" id="UP000026913"/>
    </source>
</evidence>
<dbReference type="NCBIfam" id="TIGR01511">
    <property type="entry name" value="ATPase-IB1_Cu"/>
    <property type="match status" value="1"/>
</dbReference>
<dbReference type="InterPro" id="IPR023214">
    <property type="entry name" value="HAD_sf"/>
</dbReference>
<evidence type="ECO:0000256" key="8">
    <source>
        <dbReference type="ARBA" id="ARBA00022967"/>
    </source>
</evidence>
<comment type="subcellular location">
    <subcellularLocation>
        <location evidence="1">Cell membrane</location>
        <topology evidence="1">Multi-pass membrane protein</topology>
    </subcellularLocation>
</comment>
<keyword evidence="9 11" id="KW-1133">Transmembrane helix</keyword>
<dbReference type="PROSITE" id="PS00154">
    <property type="entry name" value="ATPASE_E1_E2"/>
    <property type="match status" value="1"/>
</dbReference>
<accession>A0A024EKT4</accession>
<dbReference type="NCBIfam" id="TIGR01494">
    <property type="entry name" value="ATPase_P-type"/>
    <property type="match status" value="1"/>
</dbReference>
<dbReference type="Proteomes" id="UP000026913">
    <property type="component" value="Plasmid unnamed"/>
</dbReference>
<dbReference type="SFLD" id="SFLDG00002">
    <property type="entry name" value="C1.7:_P-type_atpase_like"/>
    <property type="match status" value="1"/>
</dbReference>
<dbReference type="GO" id="GO:0016887">
    <property type="term" value="F:ATP hydrolysis activity"/>
    <property type="evidence" value="ECO:0007669"/>
    <property type="project" value="InterPro"/>
</dbReference>
<evidence type="ECO:0000256" key="7">
    <source>
        <dbReference type="ARBA" id="ARBA00022840"/>
    </source>
</evidence>
<dbReference type="InterPro" id="IPR018303">
    <property type="entry name" value="ATPase_P-typ_P_site"/>
</dbReference>
<dbReference type="InterPro" id="IPR008250">
    <property type="entry name" value="ATPase_P-typ_transduc_dom_A_sf"/>
</dbReference>
<dbReference type="SUPFAM" id="SSF81665">
    <property type="entry name" value="Calcium ATPase, transmembrane domain M"/>
    <property type="match status" value="1"/>
</dbReference>
<evidence type="ECO:0000256" key="10">
    <source>
        <dbReference type="ARBA" id="ARBA00023136"/>
    </source>
</evidence>
<dbReference type="AlphaFoldDB" id="A0A024EKT4"/>
<evidence type="ECO:0000256" key="11">
    <source>
        <dbReference type="RuleBase" id="RU362081"/>
    </source>
</evidence>
<proteinExistence type="inferred from homology"/>
<dbReference type="InterPro" id="IPR023298">
    <property type="entry name" value="ATPase_P-typ_TM_dom_sf"/>
</dbReference>
<dbReference type="SFLD" id="SFLDF00027">
    <property type="entry name" value="p-type_atpase"/>
    <property type="match status" value="1"/>
</dbReference>
<dbReference type="GO" id="GO:0060003">
    <property type="term" value="P:copper ion export"/>
    <property type="evidence" value="ECO:0007669"/>
    <property type="project" value="UniProtKB-ARBA"/>
</dbReference>
<dbReference type="Pfam" id="PF00702">
    <property type="entry name" value="Hydrolase"/>
    <property type="match status" value="1"/>
</dbReference>
<evidence type="ECO:0000313" key="13">
    <source>
        <dbReference type="EMBL" id="AHZ73407.1"/>
    </source>
</evidence>
<evidence type="ECO:0000256" key="1">
    <source>
        <dbReference type="ARBA" id="ARBA00004651"/>
    </source>
</evidence>
<dbReference type="GO" id="GO:0005507">
    <property type="term" value="F:copper ion binding"/>
    <property type="evidence" value="ECO:0007669"/>
    <property type="project" value="TreeGrafter"/>
</dbReference>
<organism evidence="13 14">
    <name type="scientific">Pseudomonas mandelii JR-1</name>
    <dbReference type="NCBI Taxonomy" id="1147786"/>
    <lineage>
        <taxon>Bacteria</taxon>
        <taxon>Pseudomonadati</taxon>
        <taxon>Pseudomonadota</taxon>
        <taxon>Gammaproteobacteria</taxon>
        <taxon>Pseudomonadales</taxon>
        <taxon>Pseudomonadaceae</taxon>
        <taxon>Pseudomonas</taxon>
    </lineage>
</organism>
<feature type="transmembrane region" description="Helical" evidence="11">
    <location>
        <begin position="505"/>
        <end position="524"/>
    </location>
</feature>
<dbReference type="Pfam" id="PF00122">
    <property type="entry name" value="E1-E2_ATPase"/>
    <property type="match status" value="1"/>
</dbReference>
<evidence type="ECO:0000256" key="4">
    <source>
        <dbReference type="ARBA" id="ARBA00022692"/>
    </source>
</evidence>
<dbReference type="GO" id="GO:0055070">
    <property type="term" value="P:copper ion homeostasis"/>
    <property type="evidence" value="ECO:0007669"/>
    <property type="project" value="TreeGrafter"/>
</dbReference>
<dbReference type="SFLD" id="SFLDS00003">
    <property type="entry name" value="Haloacid_Dehalogenase"/>
    <property type="match status" value="1"/>
</dbReference>
<evidence type="ECO:0000256" key="6">
    <source>
        <dbReference type="ARBA" id="ARBA00022741"/>
    </source>
</evidence>
<dbReference type="NCBIfam" id="TIGR01525">
    <property type="entry name" value="ATPase-IB_hvy"/>
    <property type="match status" value="1"/>
</dbReference>
<dbReference type="EMBL" id="CP005961">
    <property type="protein sequence ID" value="AHZ73407.1"/>
    <property type="molecule type" value="Genomic_DNA"/>
</dbReference>
<geneLocation type="plasmid" evidence="14"/>
<dbReference type="InterPro" id="IPR027256">
    <property type="entry name" value="P-typ_ATPase_IB"/>
</dbReference>
<dbReference type="Gene3D" id="3.40.1110.10">
    <property type="entry name" value="Calcium-transporting ATPase, cytoplasmic domain N"/>
    <property type="match status" value="1"/>
</dbReference>
<dbReference type="InterPro" id="IPR023299">
    <property type="entry name" value="ATPase_P-typ_cyto_dom_N"/>
</dbReference>
<comment type="similarity">
    <text evidence="2 11">Belongs to the cation transport ATPase (P-type) (TC 3.A.3) family. Type IB subfamily.</text>
</comment>
<dbReference type="FunFam" id="2.70.150.10:FF:000020">
    <property type="entry name" value="Copper-exporting P-type ATPase A"/>
    <property type="match status" value="1"/>
</dbReference>
<dbReference type="PANTHER" id="PTHR43520">
    <property type="entry name" value="ATP7, ISOFORM B"/>
    <property type="match status" value="1"/>
</dbReference>
<keyword evidence="7 11" id="KW-0067">ATP-binding</keyword>
<evidence type="ECO:0000256" key="2">
    <source>
        <dbReference type="ARBA" id="ARBA00006024"/>
    </source>
</evidence>
<feature type="transmembrane region" description="Helical" evidence="11">
    <location>
        <begin position="161"/>
        <end position="183"/>
    </location>
</feature>
<name>A0A024EKT4_9PSED</name>
<gene>
    <name evidence="13" type="ORF">OU5_P0155</name>
</gene>
<evidence type="ECO:0000256" key="9">
    <source>
        <dbReference type="ARBA" id="ARBA00022989"/>
    </source>
</evidence>
<dbReference type="HOGENOM" id="CLU_001771_6_3_6"/>
<dbReference type="InterPro" id="IPR059000">
    <property type="entry name" value="ATPase_P-type_domA"/>
</dbReference>
<dbReference type="Gene3D" id="3.40.50.1000">
    <property type="entry name" value="HAD superfamily/HAD-like"/>
    <property type="match status" value="1"/>
</dbReference>
<feature type="transmembrane region" description="Helical" evidence="11">
    <location>
        <begin position="530"/>
        <end position="552"/>
    </location>
</feature>
<keyword evidence="6 11" id="KW-0547">Nucleotide-binding</keyword>
<dbReference type="InterPro" id="IPR001757">
    <property type="entry name" value="P_typ_ATPase"/>
</dbReference>
<dbReference type="PRINTS" id="PR00943">
    <property type="entry name" value="CUATPASE"/>
</dbReference>
<keyword evidence="13" id="KW-0614">Plasmid</keyword>
<keyword evidence="10 11" id="KW-0472">Membrane</keyword>
<dbReference type="SUPFAM" id="SSF81653">
    <property type="entry name" value="Calcium ATPase, transduction domain A"/>
    <property type="match status" value="1"/>
</dbReference>
<keyword evidence="5 11" id="KW-0479">Metal-binding</keyword>
<feature type="domain" description="P-type ATPase A" evidence="12">
    <location>
        <begin position="44"/>
        <end position="144"/>
    </location>
</feature>
<dbReference type="GO" id="GO:0005886">
    <property type="term" value="C:plasma membrane"/>
    <property type="evidence" value="ECO:0007669"/>
    <property type="project" value="UniProtKB-SubCell"/>
</dbReference>
<evidence type="ECO:0000259" key="12">
    <source>
        <dbReference type="Pfam" id="PF00122"/>
    </source>
</evidence>
<keyword evidence="8" id="KW-1278">Translocase</keyword>
<dbReference type="InterPro" id="IPR036412">
    <property type="entry name" value="HAD-like_sf"/>
</dbReference>
<evidence type="ECO:0000256" key="3">
    <source>
        <dbReference type="ARBA" id="ARBA00022475"/>
    </source>
</evidence>
<reference evidence="13 14" key="1">
    <citation type="journal article" date="2012" name="J. Bacteriol.">
        <title>Genome sequence of cold-adapted Pseudomonas mandelii strain JR-1.</title>
        <authorList>
            <person name="Jang S.H."/>
            <person name="Kim J."/>
            <person name="Kim J."/>
            <person name="Hong S."/>
            <person name="Lee C."/>
        </authorList>
    </citation>
    <scope>NUCLEOTIDE SEQUENCE [LARGE SCALE GENOMIC DNA]</scope>
    <source>
        <strain evidence="13 14">JR-1</strain>
        <plasmid evidence="14">Plasmid</plasmid>
    </source>
</reference>
<dbReference type="KEGG" id="pman:OU5_P0155"/>
<dbReference type="Gene3D" id="2.70.150.10">
    <property type="entry name" value="Calcium-transporting ATPase, cytoplasmic transduction domain A"/>
    <property type="match status" value="1"/>
</dbReference>